<organism evidence="8">
    <name type="scientific">Methylophaga aminisulfidivorans</name>
    <dbReference type="NCBI Taxonomy" id="230105"/>
    <lineage>
        <taxon>Bacteria</taxon>
        <taxon>Pseudomonadati</taxon>
        <taxon>Pseudomonadota</taxon>
        <taxon>Gammaproteobacteria</taxon>
        <taxon>Thiotrichales</taxon>
        <taxon>Piscirickettsiaceae</taxon>
        <taxon>Methylophaga</taxon>
    </lineage>
</organism>
<feature type="domain" description="Flavodoxin-like fold" evidence="7">
    <location>
        <begin position="3"/>
        <end position="183"/>
    </location>
</feature>
<keyword evidence="4 6" id="KW-0520">NAD</keyword>
<dbReference type="Proteomes" id="UP000886384">
    <property type="component" value="Unassembled WGS sequence"/>
</dbReference>
<dbReference type="AlphaFoldDB" id="A0A7C1W1N8"/>
<protein>
    <recommendedName>
        <fullName evidence="6">FMN dependent NADH:quinone oxidoreductase</fullName>
        <ecNumber evidence="6">1.6.5.-</ecNumber>
    </recommendedName>
    <alternativeName>
        <fullName evidence="6">Azo-dye reductase</fullName>
    </alternativeName>
    <alternativeName>
        <fullName evidence="6">FMN-dependent NADH-azo compound oxidoreductase</fullName>
    </alternativeName>
    <alternativeName>
        <fullName evidence="6">FMN-dependent NADH-azoreductase</fullName>
        <ecNumber evidence="6">1.7.1.17</ecNumber>
    </alternativeName>
</protein>
<evidence type="ECO:0000256" key="4">
    <source>
        <dbReference type="ARBA" id="ARBA00023027"/>
    </source>
</evidence>
<dbReference type="EC" id="1.7.1.17" evidence="6"/>
<dbReference type="InterPro" id="IPR023048">
    <property type="entry name" value="NADH:quinone_OxRdtase_FMN_depd"/>
</dbReference>
<evidence type="ECO:0000256" key="1">
    <source>
        <dbReference type="ARBA" id="ARBA00022630"/>
    </source>
</evidence>
<feature type="binding site" evidence="6">
    <location>
        <position position="10"/>
    </location>
    <ligand>
        <name>FMN</name>
        <dbReference type="ChEBI" id="CHEBI:58210"/>
    </ligand>
</feature>
<comment type="subunit">
    <text evidence="6">Homodimer.</text>
</comment>
<comment type="function">
    <text evidence="6">Also exhibits azoreductase activity. Catalyzes the reductive cleavage of the azo bond in aromatic azo compounds to the corresponding amines.</text>
</comment>
<dbReference type="InterPro" id="IPR003680">
    <property type="entry name" value="Flavodoxin_fold"/>
</dbReference>
<dbReference type="InterPro" id="IPR050104">
    <property type="entry name" value="FMN-dep_NADH:Q_OxRdtase_AzoR1"/>
</dbReference>
<keyword evidence="1 6" id="KW-0285">Flavoprotein</keyword>
<dbReference type="GO" id="GO:0016655">
    <property type="term" value="F:oxidoreductase activity, acting on NAD(P)H, quinone or similar compound as acceptor"/>
    <property type="evidence" value="ECO:0007669"/>
    <property type="project" value="InterPro"/>
</dbReference>
<dbReference type="Gene3D" id="3.40.50.360">
    <property type="match status" value="1"/>
</dbReference>
<proteinExistence type="inferred from homology"/>
<comment type="caution">
    <text evidence="8">The sequence shown here is derived from an EMBL/GenBank/DDBJ whole genome shotgun (WGS) entry which is preliminary data.</text>
</comment>
<reference evidence="8" key="1">
    <citation type="journal article" date="2020" name="mSystems">
        <title>Genome- and Community-Level Interaction Insights into Carbon Utilization and Element Cycling Functions of Hydrothermarchaeota in Hydrothermal Sediment.</title>
        <authorList>
            <person name="Zhou Z."/>
            <person name="Liu Y."/>
            <person name="Xu W."/>
            <person name="Pan J."/>
            <person name="Luo Z.H."/>
            <person name="Li M."/>
        </authorList>
    </citation>
    <scope>NUCLEOTIDE SEQUENCE [LARGE SCALE GENOMIC DNA]</scope>
    <source>
        <strain evidence="8">HyVt-380</strain>
    </source>
</reference>
<dbReference type="HAMAP" id="MF_01216">
    <property type="entry name" value="Azoreductase_type1"/>
    <property type="match status" value="1"/>
</dbReference>
<dbReference type="GO" id="GO:0009055">
    <property type="term" value="F:electron transfer activity"/>
    <property type="evidence" value="ECO:0007669"/>
    <property type="project" value="UniProtKB-UniRule"/>
</dbReference>
<dbReference type="PANTHER" id="PTHR43741">
    <property type="entry name" value="FMN-DEPENDENT NADH-AZOREDUCTASE 1"/>
    <property type="match status" value="1"/>
</dbReference>
<comment type="function">
    <text evidence="6">Quinone reductase that provides resistance to thiol-specific stress caused by electrophilic quinones.</text>
</comment>
<sequence>MNTLLHLNSSGRYEGSLTRQVSQELVTQLEKKHSLSVTHRDLAKGTPFIDESWIHATFTPEEQRSAENKAALALSDTLVDELVAADTIVLAAPIYNFSVPAATKAWIDQIARVGRTFVYTENGPKGLLENKKAYVVIASGGVPIGSEMDFASGYLTLVLGFVGIQDVTIINAASIVQDEQTPVSDAVAAIIS</sequence>
<evidence type="ECO:0000256" key="3">
    <source>
        <dbReference type="ARBA" id="ARBA00023002"/>
    </source>
</evidence>
<evidence type="ECO:0000256" key="5">
    <source>
        <dbReference type="ARBA" id="ARBA00048542"/>
    </source>
</evidence>
<accession>A0A7C1W1N8</accession>
<dbReference type="EC" id="1.6.5.-" evidence="6"/>
<dbReference type="GO" id="GO:0010181">
    <property type="term" value="F:FMN binding"/>
    <property type="evidence" value="ECO:0007669"/>
    <property type="project" value="UniProtKB-UniRule"/>
</dbReference>
<gene>
    <name evidence="6" type="primary">azoR</name>
    <name evidence="8" type="ORF">ENI26_10265</name>
</gene>
<dbReference type="InterPro" id="IPR029039">
    <property type="entry name" value="Flavoprotein-like_sf"/>
</dbReference>
<dbReference type="EMBL" id="DRHY01000222">
    <property type="protein sequence ID" value="HEC74737.1"/>
    <property type="molecule type" value="Genomic_DNA"/>
</dbReference>
<comment type="catalytic activity">
    <reaction evidence="6">
        <text>2 a quinone + NADH + H(+) = 2 a 1,4-benzosemiquinone + NAD(+)</text>
        <dbReference type="Rhea" id="RHEA:65952"/>
        <dbReference type="ChEBI" id="CHEBI:15378"/>
        <dbReference type="ChEBI" id="CHEBI:57540"/>
        <dbReference type="ChEBI" id="CHEBI:57945"/>
        <dbReference type="ChEBI" id="CHEBI:132124"/>
        <dbReference type="ChEBI" id="CHEBI:134225"/>
    </reaction>
</comment>
<evidence type="ECO:0000256" key="6">
    <source>
        <dbReference type="HAMAP-Rule" id="MF_01216"/>
    </source>
</evidence>
<dbReference type="PANTHER" id="PTHR43741:SF4">
    <property type="entry name" value="FMN-DEPENDENT NADH:QUINONE OXIDOREDUCTASE"/>
    <property type="match status" value="1"/>
</dbReference>
<comment type="catalytic activity">
    <reaction evidence="5">
        <text>N,N-dimethyl-1,4-phenylenediamine + anthranilate + 2 NAD(+) = 2-(4-dimethylaminophenyl)diazenylbenzoate + 2 NADH + 2 H(+)</text>
        <dbReference type="Rhea" id="RHEA:55872"/>
        <dbReference type="ChEBI" id="CHEBI:15378"/>
        <dbReference type="ChEBI" id="CHEBI:15783"/>
        <dbReference type="ChEBI" id="CHEBI:16567"/>
        <dbReference type="ChEBI" id="CHEBI:57540"/>
        <dbReference type="ChEBI" id="CHEBI:57945"/>
        <dbReference type="ChEBI" id="CHEBI:71579"/>
        <dbReference type="EC" id="1.7.1.17"/>
    </reaction>
    <physiologicalReaction direction="right-to-left" evidence="5">
        <dbReference type="Rhea" id="RHEA:55874"/>
    </physiologicalReaction>
</comment>
<comment type="cofactor">
    <cofactor evidence="6">
        <name>FMN</name>
        <dbReference type="ChEBI" id="CHEBI:58210"/>
    </cofactor>
    <text evidence="6">Binds 1 FMN per subunit.</text>
</comment>
<keyword evidence="3 6" id="KW-0560">Oxidoreductase</keyword>
<dbReference type="Pfam" id="PF02525">
    <property type="entry name" value="Flavodoxin_2"/>
    <property type="match status" value="1"/>
</dbReference>
<keyword evidence="2 6" id="KW-0288">FMN</keyword>
<evidence type="ECO:0000259" key="7">
    <source>
        <dbReference type="Pfam" id="PF02525"/>
    </source>
</evidence>
<comment type="caution">
    <text evidence="6">Lacks conserved residue(s) required for the propagation of feature annotation.</text>
</comment>
<comment type="similarity">
    <text evidence="6">Belongs to the azoreductase type 1 family.</text>
</comment>
<evidence type="ECO:0000256" key="2">
    <source>
        <dbReference type="ARBA" id="ARBA00022643"/>
    </source>
</evidence>
<name>A0A7C1W1N8_9GAMM</name>
<evidence type="ECO:0000313" key="8">
    <source>
        <dbReference type="EMBL" id="HEC74737.1"/>
    </source>
</evidence>
<dbReference type="GO" id="GO:0016652">
    <property type="term" value="F:oxidoreductase activity, acting on NAD(P)H as acceptor"/>
    <property type="evidence" value="ECO:0007669"/>
    <property type="project" value="UniProtKB-UniRule"/>
</dbReference>
<dbReference type="SUPFAM" id="SSF52218">
    <property type="entry name" value="Flavoproteins"/>
    <property type="match status" value="1"/>
</dbReference>